<reference evidence="4" key="1">
    <citation type="journal article" date="2019" name="Int. J. Syst. Evol. Microbiol.">
        <title>The Global Catalogue of Microorganisms (GCM) 10K type strain sequencing project: providing services to taxonomists for standard genome sequencing and annotation.</title>
        <authorList>
            <consortium name="The Broad Institute Genomics Platform"/>
            <consortium name="The Broad Institute Genome Sequencing Center for Infectious Disease"/>
            <person name="Wu L."/>
            <person name="Ma J."/>
        </authorList>
    </citation>
    <scope>NUCLEOTIDE SEQUENCE [LARGE SCALE GENOMIC DNA]</scope>
    <source>
        <strain evidence="4">JCM 18304</strain>
    </source>
</reference>
<dbReference type="Proteomes" id="UP001501570">
    <property type="component" value="Unassembled WGS sequence"/>
</dbReference>
<name>A0ABP9RNR2_9ACTN</name>
<organism evidence="3 4">
    <name type="scientific">Rugosimonospora acidiphila</name>
    <dbReference type="NCBI Taxonomy" id="556531"/>
    <lineage>
        <taxon>Bacteria</taxon>
        <taxon>Bacillati</taxon>
        <taxon>Actinomycetota</taxon>
        <taxon>Actinomycetes</taxon>
        <taxon>Micromonosporales</taxon>
        <taxon>Micromonosporaceae</taxon>
        <taxon>Rugosimonospora</taxon>
    </lineage>
</organism>
<feature type="transmembrane region" description="Helical" evidence="2">
    <location>
        <begin position="79"/>
        <end position="104"/>
    </location>
</feature>
<dbReference type="InterPro" id="IPR007313">
    <property type="entry name" value="FxsA"/>
</dbReference>
<feature type="transmembrane region" description="Helical" evidence="2">
    <location>
        <begin position="28"/>
        <end position="50"/>
    </location>
</feature>
<evidence type="ECO:0000256" key="2">
    <source>
        <dbReference type="SAM" id="Phobius"/>
    </source>
</evidence>
<dbReference type="NCBIfam" id="NF008528">
    <property type="entry name" value="PRK11463.1-2"/>
    <property type="match status" value="1"/>
</dbReference>
<dbReference type="RefSeq" id="WP_345627272.1">
    <property type="nucleotide sequence ID" value="NZ_BAABJQ010000003.1"/>
</dbReference>
<dbReference type="PANTHER" id="PTHR35335">
    <property type="entry name" value="UPF0716 PROTEIN FXSA"/>
    <property type="match status" value="1"/>
</dbReference>
<evidence type="ECO:0000256" key="1">
    <source>
        <dbReference type="SAM" id="MobiDB-lite"/>
    </source>
</evidence>
<comment type="caution">
    <text evidence="3">The sequence shown here is derived from an EMBL/GenBank/DDBJ whole genome shotgun (WGS) entry which is preliminary data.</text>
</comment>
<keyword evidence="2" id="KW-1133">Transmembrane helix</keyword>
<feature type="region of interest" description="Disordered" evidence="1">
    <location>
        <begin position="138"/>
        <end position="167"/>
    </location>
</feature>
<keyword evidence="2" id="KW-0812">Transmembrane</keyword>
<protein>
    <submittedName>
        <fullName evidence="3">Uncharacterized protein</fullName>
    </submittedName>
</protein>
<sequence>MQRVVGLAAIGLIVLIAAEIVAFVLVAHWLGALLAVVLLLALSLVGGGLLRREGARAWRRLRAAGMDGRPMGSDVSQGLLGLLGGLLLAVPGFITGVLGLALLVPPVRRLAGVGMQRLAERQLSSAVAGDLFGPRRVRVRPGQPLHDPQPSGAQRGAPIEGEIIDPR</sequence>
<dbReference type="EMBL" id="BAABJQ010000003">
    <property type="protein sequence ID" value="GAA5181004.1"/>
    <property type="molecule type" value="Genomic_DNA"/>
</dbReference>
<dbReference type="PANTHER" id="PTHR35335:SF1">
    <property type="entry name" value="UPF0716 PROTEIN FXSA"/>
    <property type="match status" value="1"/>
</dbReference>
<accession>A0ABP9RNR2</accession>
<proteinExistence type="predicted"/>
<keyword evidence="2" id="KW-0472">Membrane</keyword>
<evidence type="ECO:0000313" key="4">
    <source>
        <dbReference type="Proteomes" id="UP001501570"/>
    </source>
</evidence>
<dbReference type="Pfam" id="PF04186">
    <property type="entry name" value="FxsA"/>
    <property type="match status" value="1"/>
</dbReference>
<gene>
    <name evidence="3" type="ORF">GCM10023322_14610</name>
</gene>
<evidence type="ECO:0000313" key="3">
    <source>
        <dbReference type="EMBL" id="GAA5181004.1"/>
    </source>
</evidence>
<keyword evidence="4" id="KW-1185">Reference proteome</keyword>